<proteinExistence type="predicted"/>
<feature type="compositionally biased region" description="Polar residues" evidence="3">
    <location>
        <begin position="56"/>
        <end position="72"/>
    </location>
</feature>
<protein>
    <recommendedName>
        <fullName evidence="4">Zn(2)-C6 fungal-type domain-containing protein</fullName>
    </recommendedName>
</protein>
<dbReference type="Proteomes" id="UP000799753">
    <property type="component" value="Unassembled WGS sequence"/>
</dbReference>
<dbReference type="SUPFAM" id="SSF57701">
    <property type="entry name" value="Zn2/Cys6 DNA-binding domain"/>
    <property type="match status" value="1"/>
</dbReference>
<organism evidence="5 6">
    <name type="scientific">Massarina eburnea CBS 473.64</name>
    <dbReference type="NCBI Taxonomy" id="1395130"/>
    <lineage>
        <taxon>Eukaryota</taxon>
        <taxon>Fungi</taxon>
        <taxon>Dikarya</taxon>
        <taxon>Ascomycota</taxon>
        <taxon>Pezizomycotina</taxon>
        <taxon>Dothideomycetes</taxon>
        <taxon>Pleosporomycetidae</taxon>
        <taxon>Pleosporales</taxon>
        <taxon>Massarineae</taxon>
        <taxon>Massarinaceae</taxon>
        <taxon>Massarina</taxon>
    </lineage>
</organism>
<dbReference type="InterPro" id="IPR036864">
    <property type="entry name" value="Zn2-C6_fun-type_DNA-bd_sf"/>
</dbReference>
<dbReference type="PROSITE" id="PS50048">
    <property type="entry name" value="ZN2_CY6_FUNGAL_2"/>
    <property type="match status" value="1"/>
</dbReference>
<evidence type="ECO:0000313" key="5">
    <source>
        <dbReference type="EMBL" id="KAF2643137.1"/>
    </source>
</evidence>
<dbReference type="PROSITE" id="PS00463">
    <property type="entry name" value="ZN2_CY6_FUNGAL_1"/>
    <property type="match status" value="1"/>
</dbReference>
<sequence length="714" mass="80397">MPKQRQTCTRCSMRRQKCDRKNPCSRCVQNKEAHLCTMEWSSGYNAAVHRKYPRKSSPTTARSSVGTSEGRTSSQDGSVSSQGGVQPWPTMPFRPQLPGDQVGGQQPLGISYPAVPPPADNVNGQPVLYSTTSTNVDFITYGREYADVSMGNILKDKEAYDHNQALMERSLDNDSSKTCLNEPASDGLSPTAQSVEVHHLQSLLPTKEQVLSIVDYHGRCMAWWIGGFYHRPSFQKTLEAAYEGTQDLNLRKHDWRWSALLFSILAASMIGSDEAVSNSWGFSEADKLTLSRQWGSCMISCLHLGDYASNHHIYSIQAILNMHTSEHLVGSTKKWAAYQAAATVIARGLGLHKLAQHPEDHISPLEMQEGQKEALLQREIGRRVWSALTSQDWLCSTSQGMYYLQKRHYTSILPRHFDEETLAPIKDDNTPSCTLISNFLNEVGYMLSRYLDDMLDAPDLSAKYNVVLRYDAVVRALTTEKMPRFLRYTSPYNEAWPQWALWARRSYQASAAHKVIMIHQSFLGKSFRDPRYTYSRWACLTSSNTIIDAMEKRYPEEPQWWVEQAFVVTAGLCLGLDLFHRTGKGREATEDKEGVERAIKILQQWPTSSVAHHGIHLLSSLLQEHTKKVDGNDPEFPQNIAPQAIAEAATASTPMPQTDSPPAENVAVEEPWVTTDFDVDMLSFEHLMGMPMDTGLDNNIFFENMLGLSNPPYI</sequence>
<comment type="subcellular location">
    <subcellularLocation>
        <location evidence="1">Nucleus</location>
    </subcellularLocation>
</comment>
<dbReference type="GO" id="GO:0005634">
    <property type="term" value="C:nucleus"/>
    <property type="evidence" value="ECO:0007669"/>
    <property type="project" value="UniProtKB-SubCell"/>
</dbReference>
<evidence type="ECO:0000259" key="4">
    <source>
        <dbReference type="PROSITE" id="PS50048"/>
    </source>
</evidence>
<feature type="region of interest" description="Disordered" evidence="3">
    <location>
        <begin position="49"/>
        <end position="117"/>
    </location>
</feature>
<dbReference type="Pfam" id="PF00172">
    <property type="entry name" value="Zn_clus"/>
    <property type="match status" value="1"/>
</dbReference>
<dbReference type="OrthoDB" id="410267at2759"/>
<dbReference type="InterPro" id="IPR001138">
    <property type="entry name" value="Zn2Cys6_DnaBD"/>
</dbReference>
<gene>
    <name evidence="5" type="ORF">P280DRAFT_393633</name>
</gene>
<evidence type="ECO:0000256" key="3">
    <source>
        <dbReference type="SAM" id="MobiDB-lite"/>
    </source>
</evidence>
<dbReference type="SMART" id="SM00066">
    <property type="entry name" value="GAL4"/>
    <property type="match status" value="1"/>
</dbReference>
<feature type="region of interest" description="Disordered" evidence="3">
    <location>
        <begin position="171"/>
        <end position="192"/>
    </location>
</feature>
<evidence type="ECO:0000256" key="1">
    <source>
        <dbReference type="ARBA" id="ARBA00004123"/>
    </source>
</evidence>
<dbReference type="EMBL" id="MU006780">
    <property type="protein sequence ID" value="KAF2643137.1"/>
    <property type="molecule type" value="Genomic_DNA"/>
</dbReference>
<reference evidence="5" key="1">
    <citation type="journal article" date="2020" name="Stud. Mycol.">
        <title>101 Dothideomycetes genomes: a test case for predicting lifestyles and emergence of pathogens.</title>
        <authorList>
            <person name="Haridas S."/>
            <person name="Albert R."/>
            <person name="Binder M."/>
            <person name="Bloem J."/>
            <person name="Labutti K."/>
            <person name="Salamov A."/>
            <person name="Andreopoulos B."/>
            <person name="Baker S."/>
            <person name="Barry K."/>
            <person name="Bills G."/>
            <person name="Bluhm B."/>
            <person name="Cannon C."/>
            <person name="Castanera R."/>
            <person name="Culley D."/>
            <person name="Daum C."/>
            <person name="Ezra D."/>
            <person name="Gonzalez J."/>
            <person name="Henrissat B."/>
            <person name="Kuo A."/>
            <person name="Liang C."/>
            <person name="Lipzen A."/>
            <person name="Lutzoni F."/>
            <person name="Magnuson J."/>
            <person name="Mondo S."/>
            <person name="Nolan M."/>
            <person name="Ohm R."/>
            <person name="Pangilinan J."/>
            <person name="Park H.-J."/>
            <person name="Ramirez L."/>
            <person name="Alfaro M."/>
            <person name="Sun H."/>
            <person name="Tritt A."/>
            <person name="Yoshinaga Y."/>
            <person name="Zwiers L.-H."/>
            <person name="Turgeon B."/>
            <person name="Goodwin S."/>
            <person name="Spatafora J."/>
            <person name="Crous P."/>
            <person name="Grigoriev I."/>
        </authorList>
    </citation>
    <scope>NUCLEOTIDE SEQUENCE</scope>
    <source>
        <strain evidence="5">CBS 473.64</strain>
    </source>
</reference>
<keyword evidence="6" id="KW-1185">Reference proteome</keyword>
<dbReference type="PANTHER" id="PTHR31001">
    <property type="entry name" value="UNCHARACTERIZED TRANSCRIPTIONAL REGULATORY PROTEIN"/>
    <property type="match status" value="1"/>
</dbReference>
<accession>A0A6A6S7B1</accession>
<dbReference type="PANTHER" id="PTHR31001:SF90">
    <property type="entry name" value="CENTROMERE DNA-BINDING PROTEIN COMPLEX CBF3 SUBUNIT B"/>
    <property type="match status" value="1"/>
</dbReference>
<dbReference type="GO" id="GO:0008270">
    <property type="term" value="F:zinc ion binding"/>
    <property type="evidence" value="ECO:0007669"/>
    <property type="project" value="InterPro"/>
</dbReference>
<dbReference type="GO" id="GO:0000981">
    <property type="term" value="F:DNA-binding transcription factor activity, RNA polymerase II-specific"/>
    <property type="evidence" value="ECO:0007669"/>
    <property type="project" value="InterPro"/>
</dbReference>
<dbReference type="AlphaFoldDB" id="A0A6A6S7B1"/>
<feature type="compositionally biased region" description="Low complexity" evidence="3">
    <location>
        <begin position="73"/>
        <end position="86"/>
    </location>
</feature>
<keyword evidence="2" id="KW-0539">Nucleus</keyword>
<dbReference type="InterPro" id="IPR050613">
    <property type="entry name" value="Sec_Metabolite_Reg"/>
</dbReference>
<dbReference type="CDD" id="cd00067">
    <property type="entry name" value="GAL4"/>
    <property type="match status" value="1"/>
</dbReference>
<dbReference type="CDD" id="cd12148">
    <property type="entry name" value="fungal_TF_MHR"/>
    <property type="match status" value="1"/>
</dbReference>
<evidence type="ECO:0000313" key="6">
    <source>
        <dbReference type="Proteomes" id="UP000799753"/>
    </source>
</evidence>
<evidence type="ECO:0000256" key="2">
    <source>
        <dbReference type="ARBA" id="ARBA00023242"/>
    </source>
</evidence>
<feature type="domain" description="Zn(2)-C6 fungal-type" evidence="4">
    <location>
        <begin position="7"/>
        <end position="38"/>
    </location>
</feature>
<name>A0A6A6S7B1_9PLEO</name>